<dbReference type="Proteomes" id="UP000612362">
    <property type="component" value="Unassembled WGS sequence"/>
</dbReference>
<dbReference type="RefSeq" id="WP_220196544.1">
    <property type="nucleotide sequence ID" value="NZ_BNJF01000003.1"/>
</dbReference>
<proteinExistence type="predicted"/>
<keyword evidence="2" id="KW-1185">Reference proteome</keyword>
<organism evidence="1 2">
    <name type="scientific">Ktedonospora formicarum</name>
    <dbReference type="NCBI Taxonomy" id="2778364"/>
    <lineage>
        <taxon>Bacteria</taxon>
        <taxon>Bacillati</taxon>
        <taxon>Chloroflexota</taxon>
        <taxon>Ktedonobacteria</taxon>
        <taxon>Ktedonobacterales</taxon>
        <taxon>Ktedonobacteraceae</taxon>
        <taxon>Ktedonospora</taxon>
    </lineage>
</organism>
<dbReference type="EMBL" id="BNJF01000003">
    <property type="protein sequence ID" value="GHO47207.1"/>
    <property type="molecule type" value="Genomic_DNA"/>
</dbReference>
<reference evidence="1" key="1">
    <citation type="submission" date="2020-10" db="EMBL/GenBank/DDBJ databases">
        <title>Taxonomic study of unclassified bacteria belonging to the class Ktedonobacteria.</title>
        <authorList>
            <person name="Yabe S."/>
            <person name="Wang C.M."/>
            <person name="Zheng Y."/>
            <person name="Sakai Y."/>
            <person name="Cavaletti L."/>
            <person name="Monciardini P."/>
            <person name="Donadio S."/>
        </authorList>
    </citation>
    <scope>NUCLEOTIDE SEQUENCE</scope>
    <source>
        <strain evidence="1">SOSP1-1</strain>
    </source>
</reference>
<protein>
    <submittedName>
        <fullName evidence="1">Uncharacterized protein</fullName>
    </submittedName>
</protein>
<gene>
    <name evidence="1" type="ORF">KSX_53700</name>
</gene>
<evidence type="ECO:0000313" key="1">
    <source>
        <dbReference type="EMBL" id="GHO47207.1"/>
    </source>
</evidence>
<comment type="caution">
    <text evidence="1">The sequence shown here is derived from an EMBL/GenBank/DDBJ whole genome shotgun (WGS) entry which is preliminary data.</text>
</comment>
<accession>A0A8J3HZP2</accession>
<evidence type="ECO:0000313" key="2">
    <source>
        <dbReference type="Proteomes" id="UP000612362"/>
    </source>
</evidence>
<sequence length="94" mass="10393">MKRPKDEAHPINAALDTVTAVRDEVREIADTILNHILRGVDYTCDDTPDYIYEVITTEYTVKFQVKSVVGGLIFAALKTNSALKKGGVKLTLGR</sequence>
<dbReference type="AlphaFoldDB" id="A0A8J3HZP2"/>
<name>A0A8J3HZP2_9CHLR</name>